<reference evidence="7 8" key="1">
    <citation type="submission" date="2019-01" db="EMBL/GenBank/DDBJ databases">
        <title>Lacunisphaera sp. strain TWA-58.</title>
        <authorList>
            <person name="Chen W.-M."/>
        </authorList>
    </citation>
    <scope>NUCLEOTIDE SEQUENCE [LARGE SCALE GENOMIC DNA]</scope>
    <source>
        <strain evidence="7 8">TWA-58</strain>
    </source>
</reference>
<dbReference type="EMBL" id="SDHX01000002">
    <property type="protein sequence ID" value="RXK52881.1"/>
    <property type="molecule type" value="Genomic_DNA"/>
</dbReference>
<keyword evidence="5" id="KW-0472">Membrane</keyword>
<dbReference type="Proteomes" id="UP000290218">
    <property type="component" value="Unassembled WGS sequence"/>
</dbReference>
<dbReference type="SUPFAM" id="SSF46626">
    <property type="entry name" value="Cytochrome c"/>
    <property type="match status" value="2"/>
</dbReference>
<evidence type="ECO:0000256" key="3">
    <source>
        <dbReference type="ARBA" id="ARBA00023004"/>
    </source>
</evidence>
<dbReference type="Gene3D" id="1.10.760.10">
    <property type="entry name" value="Cytochrome c-like domain"/>
    <property type="match status" value="2"/>
</dbReference>
<protein>
    <submittedName>
        <fullName evidence="7">C-type cytochrome</fullName>
    </submittedName>
</protein>
<gene>
    <name evidence="7" type="ORF">ESB00_14305</name>
</gene>
<evidence type="ECO:0000259" key="6">
    <source>
        <dbReference type="PROSITE" id="PS51007"/>
    </source>
</evidence>
<dbReference type="OrthoDB" id="9811281at2"/>
<dbReference type="GO" id="GO:0046872">
    <property type="term" value="F:metal ion binding"/>
    <property type="evidence" value="ECO:0007669"/>
    <property type="project" value="UniProtKB-KW"/>
</dbReference>
<keyword evidence="3 4" id="KW-0408">Iron</keyword>
<evidence type="ECO:0000256" key="2">
    <source>
        <dbReference type="ARBA" id="ARBA00022723"/>
    </source>
</evidence>
<sequence>MLSPQFPHPAAGKILGFVLLGICGLAIAGTVFVQIERQPEASSVSRGARLTEEAGCYACHGRSEEEPRFNLRQTGPGKWRDKNNPSFWESDITEVKVLVDWIANGVPAADAEAHKKLLIRMPAYRDRLTPAEIEDIAAWILAEGLKLRVDLSSHQAPVAGTGLTPDQLFAAGDALSRRHGCYQCHGELGQGGVANPDSFKGYIPGFQGRDFLKLTANGDRAEIIHWIDHGRGQAVESGLLGPIAKKFFDGQAIPMPGYRDHLSAAEKELLADYLLLLNKTGPLSASQLERLTQLLAPSP</sequence>
<evidence type="ECO:0000313" key="7">
    <source>
        <dbReference type="EMBL" id="RXK52881.1"/>
    </source>
</evidence>
<proteinExistence type="predicted"/>
<dbReference type="PROSITE" id="PS51007">
    <property type="entry name" value="CYTC"/>
    <property type="match status" value="2"/>
</dbReference>
<dbReference type="AlphaFoldDB" id="A0A4Q1C3H5"/>
<dbReference type="GO" id="GO:0009055">
    <property type="term" value="F:electron transfer activity"/>
    <property type="evidence" value="ECO:0007669"/>
    <property type="project" value="InterPro"/>
</dbReference>
<evidence type="ECO:0000256" key="5">
    <source>
        <dbReference type="SAM" id="Phobius"/>
    </source>
</evidence>
<dbReference type="RefSeq" id="WP_129048471.1">
    <property type="nucleotide sequence ID" value="NZ_SDHX01000002.1"/>
</dbReference>
<keyword evidence="5" id="KW-0812">Transmembrane</keyword>
<feature type="transmembrane region" description="Helical" evidence="5">
    <location>
        <begin position="14"/>
        <end position="33"/>
    </location>
</feature>
<evidence type="ECO:0000313" key="8">
    <source>
        <dbReference type="Proteomes" id="UP000290218"/>
    </source>
</evidence>
<feature type="domain" description="Cytochrome c" evidence="6">
    <location>
        <begin position="167"/>
        <end position="278"/>
    </location>
</feature>
<dbReference type="Pfam" id="PF00034">
    <property type="entry name" value="Cytochrom_C"/>
    <property type="match status" value="1"/>
</dbReference>
<dbReference type="GO" id="GO:0020037">
    <property type="term" value="F:heme binding"/>
    <property type="evidence" value="ECO:0007669"/>
    <property type="project" value="InterPro"/>
</dbReference>
<comment type="caution">
    <text evidence="7">The sequence shown here is derived from an EMBL/GenBank/DDBJ whole genome shotgun (WGS) entry which is preliminary data.</text>
</comment>
<dbReference type="InterPro" id="IPR009056">
    <property type="entry name" value="Cyt_c-like_dom"/>
</dbReference>
<feature type="domain" description="Cytochrome c" evidence="6">
    <location>
        <begin position="42"/>
        <end position="144"/>
    </location>
</feature>
<name>A0A4Q1C3H5_9BACT</name>
<evidence type="ECO:0000256" key="1">
    <source>
        <dbReference type="ARBA" id="ARBA00022617"/>
    </source>
</evidence>
<organism evidence="7 8">
    <name type="scientific">Oleiharenicola lentus</name>
    <dbReference type="NCBI Taxonomy" id="2508720"/>
    <lineage>
        <taxon>Bacteria</taxon>
        <taxon>Pseudomonadati</taxon>
        <taxon>Verrucomicrobiota</taxon>
        <taxon>Opitutia</taxon>
        <taxon>Opitutales</taxon>
        <taxon>Opitutaceae</taxon>
        <taxon>Oleiharenicola</taxon>
    </lineage>
</organism>
<evidence type="ECO:0000256" key="4">
    <source>
        <dbReference type="PROSITE-ProRule" id="PRU00433"/>
    </source>
</evidence>
<keyword evidence="5" id="KW-1133">Transmembrane helix</keyword>
<accession>A0A4Q1C3H5</accession>
<keyword evidence="8" id="KW-1185">Reference proteome</keyword>
<keyword evidence="1 4" id="KW-0349">Heme</keyword>
<dbReference type="InterPro" id="IPR036909">
    <property type="entry name" value="Cyt_c-like_dom_sf"/>
</dbReference>
<keyword evidence="2 4" id="KW-0479">Metal-binding</keyword>